<feature type="region of interest" description="Disordered" evidence="1">
    <location>
        <begin position="1"/>
        <end position="26"/>
    </location>
</feature>
<sequence length="60" mass="6233">MASSSKLPLVEMGAQGEEHSSCGGEGFAKGEKLKEVVAISSKLPLEGMGAAREDKIHICC</sequence>
<dbReference type="Proteomes" id="UP000479710">
    <property type="component" value="Unassembled WGS sequence"/>
</dbReference>
<dbReference type="EMBL" id="SPHZ02000012">
    <property type="protein sequence ID" value="KAF0889831.1"/>
    <property type="molecule type" value="Genomic_DNA"/>
</dbReference>
<evidence type="ECO:0000256" key="1">
    <source>
        <dbReference type="SAM" id="MobiDB-lite"/>
    </source>
</evidence>
<evidence type="ECO:0000313" key="3">
    <source>
        <dbReference type="Proteomes" id="UP000479710"/>
    </source>
</evidence>
<dbReference type="AlphaFoldDB" id="A0A6G1BPY9"/>
<evidence type="ECO:0000313" key="2">
    <source>
        <dbReference type="EMBL" id="KAF0889831.1"/>
    </source>
</evidence>
<comment type="caution">
    <text evidence="2">The sequence shown here is derived from an EMBL/GenBank/DDBJ whole genome shotgun (WGS) entry which is preliminary data.</text>
</comment>
<proteinExistence type="predicted"/>
<name>A0A6G1BPY9_9ORYZ</name>
<protein>
    <submittedName>
        <fullName evidence="2">Uncharacterized protein</fullName>
    </submittedName>
</protein>
<organism evidence="2 3">
    <name type="scientific">Oryza meyeriana var. granulata</name>
    <dbReference type="NCBI Taxonomy" id="110450"/>
    <lineage>
        <taxon>Eukaryota</taxon>
        <taxon>Viridiplantae</taxon>
        <taxon>Streptophyta</taxon>
        <taxon>Embryophyta</taxon>
        <taxon>Tracheophyta</taxon>
        <taxon>Spermatophyta</taxon>
        <taxon>Magnoliopsida</taxon>
        <taxon>Liliopsida</taxon>
        <taxon>Poales</taxon>
        <taxon>Poaceae</taxon>
        <taxon>BOP clade</taxon>
        <taxon>Oryzoideae</taxon>
        <taxon>Oryzeae</taxon>
        <taxon>Oryzinae</taxon>
        <taxon>Oryza</taxon>
        <taxon>Oryza meyeriana</taxon>
    </lineage>
</organism>
<gene>
    <name evidence="2" type="ORF">E2562_033221</name>
</gene>
<accession>A0A6G1BPY9</accession>
<keyword evidence="3" id="KW-1185">Reference proteome</keyword>
<reference evidence="2 3" key="1">
    <citation type="submission" date="2019-11" db="EMBL/GenBank/DDBJ databases">
        <title>Whole genome sequence of Oryza granulata.</title>
        <authorList>
            <person name="Li W."/>
        </authorList>
    </citation>
    <scope>NUCLEOTIDE SEQUENCE [LARGE SCALE GENOMIC DNA]</scope>
    <source>
        <strain evidence="3">cv. Menghai</strain>
        <tissue evidence="2">Leaf</tissue>
    </source>
</reference>